<evidence type="ECO:0000313" key="4">
    <source>
        <dbReference type="EMBL" id="OQR74555.1"/>
    </source>
</evidence>
<dbReference type="InParanoid" id="A0A1V9XM11"/>
<dbReference type="PANTHER" id="PTHR10380:SF173">
    <property type="entry name" value="CUTICULAR PROTEIN 47EF, ISOFORM C-RELATED"/>
    <property type="match status" value="1"/>
</dbReference>
<dbReference type="OrthoDB" id="8021718at2759"/>
<comment type="caution">
    <text evidence="4">The sequence shown here is derived from an EMBL/GenBank/DDBJ whole genome shotgun (WGS) entry which is preliminary data.</text>
</comment>
<keyword evidence="3" id="KW-1133">Transmembrane helix</keyword>
<keyword evidence="3" id="KW-0472">Membrane</keyword>
<gene>
    <name evidence="4" type="ORF">BIW11_03404</name>
</gene>
<sequence length="176" mass="18137">MAELANADKAEQHNRLLNVKIFIAFAALLAAAQAAVIGHTAISTGSLVSSRAEEGLGNYKFAYNEKHSTDGTFRLEAGNKRGIAGSYGLVDIDGRSRVVNYAFDKLGFRESIKTNEAGTTPAAAAATSIASPEVAAVAKTIATNPVIAHASYTAPVAAVGHGARLGYGAGSGYGYY</sequence>
<evidence type="ECO:0000256" key="3">
    <source>
        <dbReference type="SAM" id="Phobius"/>
    </source>
</evidence>
<keyword evidence="1 2" id="KW-0193">Cuticle</keyword>
<dbReference type="GO" id="GO:0008010">
    <property type="term" value="F:structural constituent of chitin-based larval cuticle"/>
    <property type="evidence" value="ECO:0007669"/>
    <property type="project" value="TreeGrafter"/>
</dbReference>
<dbReference type="PANTHER" id="PTHR10380">
    <property type="entry name" value="CUTICLE PROTEIN"/>
    <property type="match status" value="1"/>
</dbReference>
<accession>A0A1V9XM11</accession>
<dbReference type="AlphaFoldDB" id="A0A1V9XM11"/>
<evidence type="ECO:0000256" key="1">
    <source>
        <dbReference type="ARBA" id="ARBA00022460"/>
    </source>
</evidence>
<dbReference type="Pfam" id="PF00379">
    <property type="entry name" value="Chitin_bind_4"/>
    <property type="match status" value="1"/>
</dbReference>
<evidence type="ECO:0000256" key="2">
    <source>
        <dbReference type="PROSITE-ProRule" id="PRU00497"/>
    </source>
</evidence>
<dbReference type="InterPro" id="IPR050468">
    <property type="entry name" value="Cuticle_Struct_Prot"/>
</dbReference>
<evidence type="ECO:0000313" key="5">
    <source>
        <dbReference type="Proteomes" id="UP000192247"/>
    </source>
</evidence>
<dbReference type="GO" id="GO:0062129">
    <property type="term" value="C:chitin-based extracellular matrix"/>
    <property type="evidence" value="ECO:0007669"/>
    <property type="project" value="TreeGrafter"/>
</dbReference>
<proteinExistence type="predicted"/>
<keyword evidence="3" id="KW-0812">Transmembrane</keyword>
<dbReference type="STRING" id="418985.A0A1V9XM11"/>
<feature type="transmembrane region" description="Helical" evidence="3">
    <location>
        <begin position="21"/>
        <end position="42"/>
    </location>
</feature>
<keyword evidence="5" id="KW-1185">Reference proteome</keyword>
<dbReference type="PROSITE" id="PS51155">
    <property type="entry name" value="CHIT_BIND_RR_2"/>
    <property type="match status" value="1"/>
</dbReference>
<reference evidence="4 5" key="1">
    <citation type="journal article" date="2017" name="Gigascience">
        <title>Draft genome of the honey bee ectoparasitic mite, Tropilaelaps mercedesae, is shaped by the parasitic life history.</title>
        <authorList>
            <person name="Dong X."/>
            <person name="Armstrong S.D."/>
            <person name="Xia D."/>
            <person name="Makepeace B.L."/>
            <person name="Darby A.C."/>
            <person name="Kadowaki T."/>
        </authorList>
    </citation>
    <scope>NUCLEOTIDE SEQUENCE [LARGE SCALE GENOMIC DNA]</scope>
    <source>
        <strain evidence="4">Wuxi-XJTLU</strain>
    </source>
</reference>
<protein>
    <submittedName>
        <fullName evidence="4">Cuticle protein 14-like</fullName>
    </submittedName>
</protein>
<dbReference type="EMBL" id="MNPL01007779">
    <property type="protein sequence ID" value="OQR74555.1"/>
    <property type="molecule type" value="Genomic_DNA"/>
</dbReference>
<dbReference type="FunCoup" id="A0A1V9XM11">
    <property type="interactions" value="43"/>
</dbReference>
<organism evidence="4 5">
    <name type="scientific">Tropilaelaps mercedesae</name>
    <dbReference type="NCBI Taxonomy" id="418985"/>
    <lineage>
        <taxon>Eukaryota</taxon>
        <taxon>Metazoa</taxon>
        <taxon>Ecdysozoa</taxon>
        <taxon>Arthropoda</taxon>
        <taxon>Chelicerata</taxon>
        <taxon>Arachnida</taxon>
        <taxon>Acari</taxon>
        <taxon>Parasitiformes</taxon>
        <taxon>Mesostigmata</taxon>
        <taxon>Gamasina</taxon>
        <taxon>Dermanyssoidea</taxon>
        <taxon>Laelapidae</taxon>
        <taxon>Tropilaelaps</taxon>
    </lineage>
</organism>
<name>A0A1V9XM11_9ACAR</name>
<dbReference type="InterPro" id="IPR000618">
    <property type="entry name" value="Insect_cuticle"/>
</dbReference>
<dbReference type="Proteomes" id="UP000192247">
    <property type="component" value="Unassembled WGS sequence"/>
</dbReference>